<dbReference type="EMBL" id="NIDE01000001">
    <property type="protein sequence ID" value="OWK46984.1"/>
    <property type="molecule type" value="Genomic_DNA"/>
</dbReference>
<evidence type="ECO:0008006" key="3">
    <source>
        <dbReference type="Google" id="ProtNLM"/>
    </source>
</evidence>
<evidence type="ECO:0000313" key="2">
    <source>
        <dbReference type="Proteomes" id="UP000214646"/>
    </source>
</evidence>
<keyword evidence="2" id="KW-1185">Reference proteome</keyword>
<dbReference type="Proteomes" id="UP000214646">
    <property type="component" value="Unassembled WGS sequence"/>
</dbReference>
<name>A0A225E5D7_9BACT</name>
<evidence type="ECO:0000313" key="1">
    <source>
        <dbReference type="EMBL" id="OWK46984.1"/>
    </source>
</evidence>
<proteinExistence type="predicted"/>
<dbReference type="AlphaFoldDB" id="A0A225E5D7"/>
<organism evidence="1 2">
    <name type="scientific">Fimbriiglobus ruber</name>
    <dbReference type="NCBI Taxonomy" id="1908690"/>
    <lineage>
        <taxon>Bacteria</taxon>
        <taxon>Pseudomonadati</taxon>
        <taxon>Planctomycetota</taxon>
        <taxon>Planctomycetia</taxon>
        <taxon>Gemmatales</taxon>
        <taxon>Gemmataceae</taxon>
        <taxon>Fimbriiglobus</taxon>
    </lineage>
</organism>
<gene>
    <name evidence="1" type="ORF">FRUB_00683</name>
</gene>
<comment type="caution">
    <text evidence="1">The sequence shown here is derived from an EMBL/GenBank/DDBJ whole genome shotgun (WGS) entry which is preliminary data.</text>
</comment>
<sequence length="166" mass="18008">MIVAEQYSDGLATDEELESASLAAEAPWTIDEQEFWNGVPLPLGAAAYNVAIPMGWWGGAPAFEPPSTIIQNNAKDAVAERTAQAILLRDIFNPFRAIILDPTWQSSTVLTLASGIYTDRAFDRLPILADALEEAGCDDPDLLNHCRSEGPHARGCWAVDLLLGKE</sequence>
<protein>
    <recommendedName>
        <fullName evidence="3">SMI1/KNR4 family protein</fullName>
    </recommendedName>
</protein>
<accession>A0A225E5D7</accession>
<reference evidence="2" key="1">
    <citation type="submission" date="2017-06" db="EMBL/GenBank/DDBJ databases">
        <title>Genome analysis of Fimbriiglobus ruber SP5, the first member of the order Planctomycetales with confirmed chitinolytic capability.</title>
        <authorList>
            <person name="Ravin N.V."/>
            <person name="Rakitin A.L."/>
            <person name="Ivanova A.A."/>
            <person name="Beletsky A.V."/>
            <person name="Kulichevskaya I.S."/>
            <person name="Mardanov A.V."/>
            <person name="Dedysh S.N."/>
        </authorList>
    </citation>
    <scope>NUCLEOTIDE SEQUENCE [LARGE SCALE GENOMIC DNA]</scope>
    <source>
        <strain evidence="2">SP5</strain>
    </source>
</reference>